<dbReference type="NCBIfam" id="NF008362">
    <property type="entry name" value="PRK11152.1"/>
    <property type="match status" value="1"/>
</dbReference>
<dbReference type="AlphaFoldDB" id="A0A9X1ZEP4"/>
<proteinExistence type="predicted"/>
<sequence>MNNYSLALNVQQRPEVLERVLRVARHRGFKVANLSMQLNSNNSTSIDMLVESEREIGLLTNQINKLIDVIDCRVLVSDPSAALAKQKG</sequence>
<dbReference type="GO" id="GO:0003984">
    <property type="term" value="F:acetolactate synthase activity"/>
    <property type="evidence" value="ECO:0007669"/>
    <property type="project" value="UniProtKB-EC"/>
</dbReference>
<keyword evidence="1" id="KW-0808">Transferase</keyword>
<dbReference type="SUPFAM" id="SSF55021">
    <property type="entry name" value="ACT-like"/>
    <property type="match status" value="1"/>
</dbReference>
<name>A0A9X1ZEP4_9GAMM</name>
<evidence type="ECO:0000313" key="1">
    <source>
        <dbReference type="EMBL" id="MCL1140964.1"/>
    </source>
</evidence>
<dbReference type="EC" id="2.2.1.6" evidence="1"/>
<dbReference type="InterPro" id="IPR045865">
    <property type="entry name" value="ACT-like_dom_sf"/>
</dbReference>
<evidence type="ECO:0000313" key="2">
    <source>
        <dbReference type="Proteomes" id="UP001139293"/>
    </source>
</evidence>
<dbReference type="Pfam" id="PF13710">
    <property type="entry name" value="ACT_5"/>
    <property type="match status" value="1"/>
</dbReference>
<organism evidence="1 2">
    <name type="scientific">Shewanella pneumatophori</name>
    <dbReference type="NCBI Taxonomy" id="314092"/>
    <lineage>
        <taxon>Bacteria</taxon>
        <taxon>Pseudomonadati</taxon>
        <taxon>Pseudomonadota</taxon>
        <taxon>Gammaproteobacteria</taxon>
        <taxon>Alteromonadales</taxon>
        <taxon>Shewanellaceae</taxon>
        <taxon>Shewanella</taxon>
    </lineage>
</organism>
<protein>
    <submittedName>
        <fullName evidence="1">Acetolactate synthase 2 small subunit</fullName>
        <ecNumber evidence="1">2.2.1.6</ecNumber>
    </submittedName>
</protein>
<dbReference type="EMBL" id="JAKILB010000022">
    <property type="protein sequence ID" value="MCL1140964.1"/>
    <property type="molecule type" value="Genomic_DNA"/>
</dbReference>
<dbReference type="Proteomes" id="UP001139293">
    <property type="component" value="Unassembled WGS sequence"/>
</dbReference>
<reference evidence="1" key="1">
    <citation type="submission" date="2022-01" db="EMBL/GenBank/DDBJ databases">
        <title>Whole genome-based taxonomy of the Shewanellaceae.</title>
        <authorList>
            <person name="Martin-Rodriguez A.J."/>
        </authorList>
    </citation>
    <scope>NUCLEOTIDE SEQUENCE</scope>
    <source>
        <strain evidence="1">KCTC 23973</strain>
    </source>
</reference>
<dbReference type="Gene3D" id="3.30.70.260">
    <property type="match status" value="1"/>
</dbReference>
<comment type="caution">
    <text evidence="1">The sequence shown here is derived from an EMBL/GenBank/DDBJ whole genome shotgun (WGS) entry which is preliminary data.</text>
</comment>
<gene>
    <name evidence="1" type="primary">ilvM</name>
    <name evidence="1" type="ORF">L2740_20730</name>
</gene>
<accession>A0A9X1ZEP4</accession>
<dbReference type="RefSeq" id="WP_248951937.1">
    <property type="nucleotide sequence ID" value="NZ_JAKILB010000022.1"/>
</dbReference>
<keyword evidence="2" id="KW-1185">Reference proteome</keyword>